<evidence type="ECO:0000313" key="6">
    <source>
        <dbReference type="Proteomes" id="UP000484164"/>
    </source>
</evidence>
<dbReference type="SUPFAM" id="SSF55486">
    <property type="entry name" value="Metalloproteases ('zincins'), catalytic domain"/>
    <property type="match status" value="1"/>
</dbReference>
<evidence type="ECO:0000256" key="3">
    <source>
        <dbReference type="SAM" id="SignalP"/>
    </source>
</evidence>
<evidence type="ECO:0000256" key="1">
    <source>
        <dbReference type="ARBA" id="ARBA00022729"/>
    </source>
</evidence>
<dbReference type="Proteomes" id="UP000484164">
    <property type="component" value="Unassembled WGS sequence"/>
</dbReference>
<feature type="domain" description="Secretion system C-terminal sorting" evidence="4">
    <location>
        <begin position="1151"/>
        <end position="1224"/>
    </location>
</feature>
<dbReference type="InterPro" id="IPR024079">
    <property type="entry name" value="MetalloPept_cat_dom_sf"/>
</dbReference>
<feature type="chain" id="PRO_5027106479" evidence="3">
    <location>
        <begin position="26"/>
        <end position="1231"/>
    </location>
</feature>
<protein>
    <submittedName>
        <fullName evidence="5">T9SS type A sorting domain-containing protein</fullName>
    </submittedName>
</protein>
<evidence type="ECO:0000256" key="2">
    <source>
        <dbReference type="SAM" id="MobiDB-lite"/>
    </source>
</evidence>
<organism evidence="5 6">
    <name type="scientific">Phaeocystidibacter marisrubri</name>
    <dbReference type="NCBI Taxonomy" id="1577780"/>
    <lineage>
        <taxon>Bacteria</taxon>
        <taxon>Pseudomonadati</taxon>
        <taxon>Bacteroidota</taxon>
        <taxon>Flavobacteriia</taxon>
        <taxon>Flavobacteriales</taxon>
        <taxon>Phaeocystidibacteraceae</taxon>
        <taxon>Phaeocystidibacter</taxon>
    </lineage>
</organism>
<feature type="region of interest" description="Disordered" evidence="2">
    <location>
        <begin position="35"/>
        <end position="54"/>
    </location>
</feature>
<accession>A0A6L3ZF74</accession>
<dbReference type="EMBL" id="WBVQ01000002">
    <property type="protein sequence ID" value="KAB2815529.1"/>
    <property type="molecule type" value="Genomic_DNA"/>
</dbReference>
<evidence type="ECO:0000259" key="4">
    <source>
        <dbReference type="Pfam" id="PF18962"/>
    </source>
</evidence>
<dbReference type="NCBIfam" id="TIGR04183">
    <property type="entry name" value="Por_Secre_tail"/>
    <property type="match status" value="1"/>
</dbReference>
<dbReference type="GO" id="GO:0008237">
    <property type="term" value="F:metallopeptidase activity"/>
    <property type="evidence" value="ECO:0007669"/>
    <property type="project" value="InterPro"/>
</dbReference>
<dbReference type="RefSeq" id="WP_151692959.1">
    <property type="nucleotide sequence ID" value="NZ_BMGX01000001.1"/>
</dbReference>
<gene>
    <name evidence="5" type="ORF">F8C82_07445</name>
</gene>
<sequence length="1231" mass="135396">MKSRAKIRFWLAQAFVWSISIGAFGQSIYESSTSCGGLDAGPEPESETETKWEPSGMTCTYSSTSYVNYYSDQDNWIPTSTTADKEIHVNFIIYQNAGNSPAVNWQNTPAHLARLNQIAQWTDEFYDLWSNAPSDPIDGIPDLEDRKIRVVLDEILFVQTSNAYNVTQATAVARQQYAEEMHNRVNIHIFPMNVVTNAWGYASSTSLNIVTSDDPHNTGYGCIPTSTNDNCPVSEAVFGSQNYRDWSLAHHLKHELGHIIGLCHVNPIQNNCTESLNTNNPDFLSDIFDAPWCSPSPCYPGIVGDPFLSDNDGITNNIMASNAQHYMSPMQAGRSHRAISLNNVSKATTGYSETPLVVSTSETWDFRMKVYSDIVINPGVILTIKCRLTMVQQARIIVKPGGQLYIEGGIITADDGPSNGTWGGVYLEGDNNTAQSLNTQGTLRVLNGAIEHARDAVTTIGIDQSGNWQWGTQGGIVLLNGAEFRNNRRDIQYLPHKFSNDNNYGYYSNLVNSTFRKTDDYRHDAMISAVSMYECIGIDFEGCEFLNENTGDYINYAQAIFAQNSIFSINEGGLPFQRSKVEGFAEGIRSENYSLESLSDDIVNVKNTDFKNNLHGVYVSGLVAGVHIVDNHIDVPNSYIAFPGGQPPVAQTARYGVYVDQCGKFDVRQNSFKATVESGTELSVGLIVANSGPVVNRVYANEFDNFDYGIQAIGDNMNGADNSKPGLYFQCNHFGYTNQWGTTYGEDVDIHVDAVVLTQNTGVSMLQGYDQSTVATLPHNTFDNVYSGSTQISNLSKSFVIYSYEASTPLVDPTYVTIDVIKNITNNTVGYDPTTYCGDEPESESYDLPTLGNEITSMESQLSSNNSLRTQFINGGNTAALEAEVLFADDQQEYQDLYISLMDASPYVEDYLLMELLEKPDFPELALRNVFVANPHGARNPEIWEALVNRDPALSQQTLDDIENETQTISAFDVLQAEISYTIGSLDQAKDDYISGCLASIETEKSNLLSFLSSESMPSYQYLLAEIHLAEGELTNAQSVLNNIPVNYSLNSYETSIYNSTVAFYDVIIAAKENGTPMHSLSAASLTALEDVYNSGTGASVQKAKALLHLNGVNTDYIEPVMTGAGSFKMSAESANINSDRPLVPSVSAEVYPNPSNGVVTLEWNPIDLMTAESVTVEVVSITGQIVHTEVIKDVSRSFSVIDLNEQPAGVYVIKMRNDETTLYSGNIILQ</sequence>
<dbReference type="Pfam" id="PF18962">
    <property type="entry name" value="Por_Secre_tail"/>
    <property type="match status" value="1"/>
</dbReference>
<keyword evidence="6" id="KW-1185">Reference proteome</keyword>
<name>A0A6L3ZF74_9FLAO</name>
<reference evidence="5 6" key="1">
    <citation type="submission" date="2019-10" db="EMBL/GenBank/DDBJ databases">
        <title>Genome sequence of Phaeocystidibacter marisrubri JCM30614 (type strain).</title>
        <authorList>
            <person name="Bowman J.P."/>
        </authorList>
    </citation>
    <scope>NUCLEOTIDE SEQUENCE [LARGE SCALE GENOMIC DNA]</scope>
    <source>
        <strain evidence="5 6">JCM 30614</strain>
    </source>
</reference>
<dbReference type="InterPro" id="IPR026444">
    <property type="entry name" value="Secre_tail"/>
</dbReference>
<dbReference type="AlphaFoldDB" id="A0A6L3ZF74"/>
<comment type="caution">
    <text evidence="5">The sequence shown here is derived from an EMBL/GenBank/DDBJ whole genome shotgun (WGS) entry which is preliminary data.</text>
</comment>
<evidence type="ECO:0000313" key="5">
    <source>
        <dbReference type="EMBL" id="KAB2815529.1"/>
    </source>
</evidence>
<keyword evidence="1 3" id="KW-0732">Signal</keyword>
<dbReference type="OrthoDB" id="1391570at2"/>
<feature type="signal peptide" evidence="3">
    <location>
        <begin position="1"/>
        <end position="25"/>
    </location>
</feature>
<dbReference type="Gene3D" id="3.40.390.10">
    <property type="entry name" value="Collagenase (Catalytic Domain)"/>
    <property type="match status" value="1"/>
</dbReference>
<proteinExistence type="predicted"/>